<dbReference type="PANTHER" id="PTHR43762:SF1">
    <property type="entry name" value="D-ARABINONO-1,4-LACTONE OXIDASE"/>
    <property type="match status" value="1"/>
</dbReference>
<organism evidence="2 3">
    <name type="scientific">Nocardioides soli</name>
    <dbReference type="NCBI Taxonomy" id="1036020"/>
    <lineage>
        <taxon>Bacteria</taxon>
        <taxon>Bacillati</taxon>
        <taxon>Actinomycetota</taxon>
        <taxon>Actinomycetes</taxon>
        <taxon>Propionibacteriales</taxon>
        <taxon>Nocardioidaceae</taxon>
        <taxon>Nocardioides</taxon>
    </lineage>
</organism>
<dbReference type="InterPro" id="IPR010031">
    <property type="entry name" value="FAD_lactone_oxidase-like"/>
</dbReference>
<proteinExistence type="predicted"/>
<evidence type="ECO:0000313" key="3">
    <source>
        <dbReference type="Proteomes" id="UP000589626"/>
    </source>
</evidence>
<dbReference type="InterPro" id="IPR006094">
    <property type="entry name" value="Oxid_FAD_bind_N"/>
</dbReference>
<dbReference type="AlphaFoldDB" id="A0A7W4VR58"/>
<dbReference type="EC" id="1.1.98.3" evidence="2"/>
<dbReference type="GO" id="GO:0016899">
    <property type="term" value="F:oxidoreductase activity, acting on the CH-OH group of donors, oxygen as acceptor"/>
    <property type="evidence" value="ECO:0007669"/>
    <property type="project" value="InterPro"/>
</dbReference>
<dbReference type="InterPro" id="IPR016171">
    <property type="entry name" value="Vanillyl_alc_oxidase_C-sub2"/>
</dbReference>
<name>A0A7W4VR58_9ACTN</name>
<accession>A0A7W4VR58</accession>
<dbReference type="PANTHER" id="PTHR43762">
    <property type="entry name" value="L-GULONOLACTONE OXIDASE"/>
    <property type="match status" value="1"/>
</dbReference>
<keyword evidence="2" id="KW-0560">Oxidoreductase</keyword>
<dbReference type="SUPFAM" id="SSF56176">
    <property type="entry name" value="FAD-binding/transporter-associated domain-like"/>
    <property type="match status" value="1"/>
</dbReference>
<dbReference type="Proteomes" id="UP000589626">
    <property type="component" value="Unassembled WGS sequence"/>
</dbReference>
<sequence>MAEPATDVVLTGWGRTAPTAASLRRADASGVARLLRDAGPRGLIARGLGRSYGDPAQNAGGDVLAPLPGWIDEPGPDGSVRVSAGTSLHDLMRHLLPRGRFVPVTPGTRYVSVGGAIAADVHGKGHHVTGSFGEQVVSLDLVLPDGTTRTVGPDTDPELYWATVGGMGLTGVIVAAVLRTIPVESGYLTVTTQRLPDLDAVLREMAEGDARFGYSVAWIDTEARGRSLGRSVLSRGDHARRDQLSGRAARDPLALPRAPRLTVPLTPPTSLVTAATVRAFNELWFRKAPRWRSDELQDVSAFFHPLDGVAGWNRLYGPRGFVQYQFAVPEAHADVVRRILERLAADRHPTFLAVLKRFGPGSPGWLSFPRAGWTLAVDTPARPDLADLLAGLDEQVVAAGGRVYLAKDARLRPEIVDAMYPRASDFRELRARLDPQRRLQSDLARRLHL</sequence>
<keyword evidence="3" id="KW-1185">Reference proteome</keyword>
<evidence type="ECO:0000259" key="1">
    <source>
        <dbReference type="PROSITE" id="PS51387"/>
    </source>
</evidence>
<comment type="caution">
    <text evidence="2">The sequence shown here is derived from an EMBL/GenBank/DDBJ whole genome shotgun (WGS) entry which is preliminary data.</text>
</comment>
<protein>
    <submittedName>
        <fullName evidence="2">Decaprenylphospho-beta-D-ribofuranose 2-oxidase</fullName>
        <ecNumber evidence="2">1.1.98.3</ecNumber>
    </submittedName>
</protein>
<dbReference type="PROSITE" id="PS51387">
    <property type="entry name" value="FAD_PCMH"/>
    <property type="match status" value="1"/>
</dbReference>
<gene>
    <name evidence="2" type="ORF">FHU40_000072</name>
</gene>
<dbReference type="RefSeq" id="WP_183590322.1">
    <property type="nucleotide sequence ID" value="NZ_JACHWR010000001.1"/>
</dbReference>
<dbReference type="EMBL" id="JACHWR010000001">
    <property type="protein sequence ID" value="MBB3040271.1"/>
    <property type="molecule type" value="Genomic_DNA"/>
</dbReference>
<dbReference type="Gene3D" id="1.10.45.10">
    <property type="entry name" value="Vanillyl-alcohol Oxidase, Chain A, domain 4"/>
    <property type="match status" value="1"/>
</dbReference>
<evidence type="ECO:0000313" key="2">
    <source>
        <dbReference type="EMBL" id="MBB3040271.1"/>
    </source>
</evidence>
<dbReference type="InterPro" id="IPR016169">
    <property type="entry name" value="FAD-bd_PCMH_sub2"/>
</dbReference>
<dbReference type="GO" id="GO:0071949">
    <property type="term" value="F:FAD binding"/>
    <property type="evidence" value="ECO:0007669"/>
    <property type="project" value="InterPro"/>
</dbReference>
<reference evidence="2 3" key="1">
    <citation type="submission" date="2020-08" db="EMBL/GenBank/DDBJ databases">
        <title>Sequencing the genomes of 1000 actinobacteria strains.</title>
        <authorList>
            <person name="Klenk H.-P."/>
        </authorList>
    </citation>
    <scope>NUCLEOTIDE SEQUENCE [LARGE SCALE GENOMIC DNA]</scope>
    <source>
        <strain evidence="2 3">DSM 105498</strain>
    </source>
</reference>
<dbReference type="InterPro" id="IPR036318">
    <property type="entry name" value="FAD-bd_PCMH-like_sf"/>
</dbReference>
<dbReference type="Pfam" id="PF01565">
    <property type="entry name" value="FAD_binding_4"/>
    <property type="match status" value="1"/>
</dbReference>
<feature type="domain" description="FAD-binding PCMH-type" evidence="1">
    <location>
        <begin position="15"/>
        <end position="183"/>
    </location>
</feature>
<dbReference type="Gene3D" id="3.30.465.10">
    <property type="match status" value="1"/>
</dbReference>
<dbReference type="InterPro" id="IPR016166">
    <property type="entry name" value="FAD-bd_PCMH"/>
</dbReference>